<comment type="caution">
    <text evidence="1">The sequence shown here is derived from an EMBL/GenBank/DDBJ whole genome shotgun (WGS) entry which is preliminary data.</text>
</comment>
<sequence length="116" mass="12422">MPKAVRFWALRLQAEDGAVQVEVPCGQTLFLSRACESSFSTGVKLLESPKMWPTSSLLSTSPQVAALWVLIAPPTSPGSSKWWAEVKLALICLAISPANIAKGSFASRLGCAFLQD</sequence>
<evidence type="ECO:0000313" key="1">
    <source>
        <dbReference type="EMBL" id="CAK9110114.1"/>
    </source>
</evidence>
<gene>
    <name evidence="1" type="ORF">SCF082_LOCUS51150</name>
</gene>
<dbReference type="EMBL" id="CAXAMM010043453">
    <property type="protein sequence ID" value="CAK9110114.1"/>
    <property type="molecule type" value="Genomic_DNA"/>
</dbReference>
<evidence type="ECO:0000313" key="2">
    <source>
        <dbReference type="Proteomes" id="UP001642464"/>
    </source>
</evidence>
<proteinExistence type="predicted"/>
<reference evidence="1 2" key="1">
    <citation type="submission" date="2024-02" db="EMBL/GenBank/DDBJ databases">
        <authorList>
            <person name="Chen Y."/>
            <person name="Shah S."/>
            <person name="Dougan E. K."/>
            <person name="Thang M."/>
            <person name="Chan C."/>
        </authorList>
    </citation>
    <scope>NUCLEOTIDE SEQUENCE [LARGE SCALE GENOMIC DNA]</scope>
</reference>
<keyword evidence="2" id="KW-1185">Reference proteome</keyword>
<accession>A0ABP0SCL6</accession>
<organism evidence="1 2">
    <name type="scientific">Durusdinium trenchii</name>
    <dbReference type="NCBI Taxonomy" id="1381693"/>
    <lineage>
        <taxon>Eukaryota</taxon>
        <taxon>Sar</taxon>
        <taxon>Alveolata</taxon>
        <taxon>Dinophyceae</taxon>
        <taxon>Suessiales</taxon>
        <taxon>Symbiodiniaceae</taxon>
        <taxon>Durusdinium</taxon>
    </lineage>
</organism>
<dbReference type="Proteomes" id="UP001642464">
    <property type="component" value="Unassembled WGS sequence"/>
</dbReference>
<name>A0ABP0SCL6_9DINO</name>
<protein>
    <submittedName>
        <fullName evidence="1">Uncharacterized protein</fullName>
    </submittedName>
</protein>